<dbReference type="InterPro" id="IPR013783">
    <property type="entry name" value="Ig-like_fold"/>
</dbReference>
<dbReference type="PROSITE" id="PS50853">
    <property type="entry name" value="FN3"/>
    <property type="match status" value="1"/>
</dbReference>
<dbReference type="Proteomes" id="UP000244929">
    <property type="component" value="Chromosome"/>
</dbReference>
<sequence length="503" mass="53113">MKKQLLLGALFLGSILTVQAQDTCDTAAELTEGVTVVGAINGTYLTSANGGCWGTQASAPNAEWYYITPAENAMIRLNTNIAANPANTDTRISVYTGDCGALQCYNAADDVDATNGPFSTDLTFAAEAGTTYYIAFDDRWAAVSFSVEVTITPTSCFQVESFGYAADPTDTTVSIGWAAPIGNPTGYIFEYGPVGFTPGEGEIFELTDEQVDLDNLTPSTEYQFYLTTVCGINGQTEAIGPIAFSTLFEPADLPYTYGFETPLLGGWTVETATSAGGPWDTMADADANWEPQEGETAMGVGAFSVAVDAWLFSRGVNLPANQPVTITYYLRKRVGAGTGANNNVVVTIGSEAASAAQTTTLATHNAFPTTDSWTMQTVTFTAPTAGTYFLGFHSTSPAQAAANFGWITLDNVSFNTTAGTNDNQLSQLSVFPNPATNVINVANNAGILVNGVQIVDLNGRTVKSVKFDGVTEAQINISDLANGMYMMTVSSDKGTMTQKIVKN</sequence>
<dbReference type="NCBIfam" id="TIGR04183">
    <property type="entry name" value="Por_Secre_tail"/>
    <property type="match status" value="1"/>
</dbReference>
<feature type="signal peptide" evidence="2">
    <location>
        <begin position="1"/>
        <end position="20"/>
    </location>
</feature>
<dbReference type="RefSeq" id="WP_108778567.1">
    <property type="nucleotide sequence ID" value="NZ_CP029186.1"/>
</dbReference>
<dbReference type="Gene3D" id="2.60.120.260">
    <property type="entry name" value="Galactose-binding domain-like"/>
    <property type="match status" value="1"/>
</dbReference>
<keyword evidence="5" id="KW-1185">Reference proteome</keyword>
<evidence type="ECO:0000256" key="1">
    <source>
        <dbReference type="ARBA" id="ARBA00022729"/>
    </source>
</evidence>
<dbReference type="AlphaFoldDB" id="A0A2S1QZS5"/>
<proteinExistence type="predicted"/>
<dbReference type="OrthoDB" id="1401747at2"/>
<dbReference type="NCBIfam" id="NF038128">
    <property type="entry name" value="choice_anch_J"/>
    <property type="match status" value="1"/>
</dbReference>
<feature type="chain" id="PRO_5015626841" description="Fibronectin type-III domain-containing protein" evidence="2">
    <location>
        <begin position="21"/>
        <end position="503"/>
    </location>
</feature>
<evidence type="ECO:0000259" key="3">
    <source>
        <dbReference type="PROSITE" id="PS50853"/>
    </source>
</evidence>
<name>A0A2S1QZS5_9FLAO</name>
<evidence type="ECO:0000256" key="2">
    <source>
        <dbReference type="SAM" id="SignalP"/>
    </source>
</evidence>
<protein>
    <recommendedName>
        <fullName evidence="3">Fibronectin type-III domain-containing protein</fullName>
    </recommendedName>
</protein>
<reference evidence="4 5" key="1">
    <citation type="submission" date="2018-04" db="EMBL/GenBank/DDBJ databases">
        <title>Genome sequencing of Flavobacterium sp. HYN0059.</title>
        <authorList>
            <person name="Yi H."/>
            <person name="Baek C."/>
        </authorList>
    </citation>
    <scope>NUCLEOTIDE SEQUENCE [LARGE SCALE GENOMIC DNA]</scope>
    <source>
        <strain evidence="4 5">HYN0059</strain>
    </source>
</reference>
<dbReference type="InterPro" id="IPR036116">
    <property type="entry name" value="FN3_sf"/>
</dbReference>
<dbReference type="Gene3D" id="2.60.40.10">
    <property type="entry name" value="Immunoglobulins"/>
    <property type="match status" value="1"/>
</dbReference>
<evidence type="ECO:0000313" key="5">
    <source>
        <dbReference type="Proteomes" id="UP000244929"/>
    </source>
</evidence>
<dbReference type="Pfam" id="PF18962">
    <property type="entry name" value="Por_Secre_tail"/>
    <property type="match status" value="1"/>
</dbReference>
<gene>
    <name evidence="4" type="ORF">HYN59_12460</name>
</gene>
<dbReference type="InterPro" id="IPR003961">
    <property type="entry name" value="FN3_dom"/>
</dbReference>
<dbReference type="KEGG" id="falb:HYN59_12460"/>
<accession>A0A2S1QZS5</accession>
<organism evidence="4 5">
    <name type="scientific">Flavobacterium album</name>
    <dbReference type="NCBI Taxonomy" id="2175091"/>
    <lineage>
        <taxon>Bacteria</taxon>
        <taxon>Pseudomonadati</taxon>
        <taxon>Bacteroidota</taxon>
        <taxon>Flavobacteriia</taxon>
        <taxon>Flavobacteriales</taxon>
        <taxon>Flavobacteriaceae</taxon>
        <taxon>Flavobacterium</taxon>
    </lineage>
</organism>
<dbReference type="EMBL" id="CP029186">
    <property type="protein sequence ID" value="AWH85865.1"/>
    <property type="molecule type" value="Genomic_DNA"/>
</dbReference>
<feature type="domain" description="Fibronectin type-III" evidence="3">
    <location>
        <begin position="158"/>
        <end position="249"/>
    </location>
</feature>
<dbReference type="SUPFAM" id="SSF49265">
    <property type="entry name" value="Fibronectin type III"/>
    <property type="match status" value="1"/>
</dbReference>
<dbReference type="Pfam" id="PF00041">
    <property type="entry name" value="fn3"/>
    <property type="match status" value="1"/>
</dbReference>
<dbReference type="CDD" id="cd00063">
    <property type="entry name" value="FN3"/>
    <property type="match status" value="1"/>
</dbReference>
<dbReference type="InterPro" id="IPR026444">
    <property type="entry name" value="Secre_tail"/>
</dbReference>
<keyword evidence="1 2" id="KW-0732">Signal</keyword>
<evidence type="ECO:0000313" key="4">
    <source>
        <dbReference type="EMBL" id="AWH85865.1"/>
    </source>
</evidence>